<evidence type="ECO:0000313" key="3">
    <source>
        <dbReference type="EMBL" id="GIH18390.1"/>
    </source>
</evidence>
<comment type="caution">
    <text evidence="3">The sequence shown here is derived from an EMBL/GenBank/DDBJ whole genome shotgun (WGS) entry which is preliminary data.</text>
</comment>
<proteinExistence type="predicted"/>
<sequence>MQQERAENQPLFGGQPAQHSDATQPIVPPVPAAEPPAGAPPFGSPFGVPGRPGFGTTAGAVPTSGGPAGAAPTSGAPAAPGRPVSGPPVSGPPVSGPPGAPVGAPGMPHVPAQRPANPEYPASRNDQPTNPEYGREHFTGPLRSNRSAQHRATDEEAADSDRTVAIPRPGEGNHPANAETMVLPVFVTGKKEPEPAPAPAQPARQPGADGSLPASERGMLVFVAALLGIGTVAVVVMLGLGGLEKHPAQIQPTAPASTGPAGGVPAPAASPSSLSPSPTAPGSPSTAASPTLAKTTAKHIAPPAPVLLGQPQPLAYCVAKDHGLAQAPGHDHNTWTCTTGRHGQADPFTPEQVCDWQYGTAAHAVVGSLADYTTWKCYK</sequence>
<keyword evidence="2" id="KW-1133">Transmembrane helix</keyword>
<feature type="compositionally biased region" description="Low complexity" evidence="1">
    <location>
        <begin position="252"/>
        <end position="295"/>
    </location>
</feature>
<feature type="region of interest" description="Disordered" evidence="1">
    <location>
        <begin position="1"/>
        <end position="212"/>
    </location>
</feature>
<name>A0A8J3QVS2_9ACTN</name>
<evidence type="ECO:0000313" key="4">
    <source>
        <dbReference type="Proteomes" id="UP000642748"/>
    </source>
</evidence>
<feature type="compositionally biased region" description="Basic and acidic residues" evidence="1">
    <location>
        <begin position="151"/>
        <end position="162"/>
    </location>
</feature>
<feature type="compositionally biased region" description="Pro residues" evidence="1">
    <location>
        <begin position="26"/>
        <end position="43"/>
    </location>
</feature>
<gene>
    <name evidence="3" type="ORF">Raf01_65620</name>
</gene>
<reference evidence="3" key="1">
    <citation type="submission" date="2021-01" db="EMBL/GenBank/DDBJ databases">
        <title>Whole genome shotgun sequence of Rugosimonospora africana NBRC 104875.</title>
        <authorList>
            <person name="Komaki H."/>
            <person name="Tamura T."/>
        </authorList>
    </citation>
    <scope>NUCLEOTIDE SEQUENCE</scope>
    <source>
        <strain evidence="3">NBRC 104875</strain>
    </source>
</reference>
<dbReference type="Proteomes" id="UP000642748">
    <property type="component" value="Unassembled WGS sequence"/>
</dbReference>
<keyword evidence="2" id="KW-0472">Membrane</keyword>
<accession>A0A8J3QVS2</accession>
<dbReference type="EMBL" id="BONZ01000066">
    <property type="protein sequence ID" value="GIH18390.1"/>
    <property type="molecule type" value="Genomic_DNA"/>
</dbReference>
<dbReference type="AlphaFoldDB" id="A0A8J3QVS2"/>
<organism evidence="3 4">
    <name type="scientific">Rugosimonospora africana</name>
    <dbReference type="NCBI Taxonomy" id="556532"/>
    <lineage>
        <taxon>Bacteria</taxon>
        <taxon>Bacillati</taxon>
        <taxon>Actinomycetota</taxon>
        <taxon>Actinomycetes</taxon>
        <taxon>Micromonosporales</taxon>
        <taxon>Micromonosporaceae</taxon>
        <taxon>Rugosimonospora</taxon>
    </lineage>
</organism>
<feature type="transmembrane region" description="Helical" evidence="2">
    <location>
        <begin position="219"/>
        <end position="240"/>
    </location>
</feature>
<keyword evidence="4" id="KW-1185">Reference proteome</keyword>
<protein>
    <submittedName>
        <fullName evidence="3">Uncharacterized protein</fullName>
    </submittedName>
</protein>
<feature type="compositionally biased region" description="Low complexity" evidence="1">
    <location>
        <begin position="44"/>
        <end position="84"/>
    </location>
</feature>
<feature type="region of interest" description="Disordered" evidence="1">
    <location>
        <begin position="251"/>
        <end position="296"/>
    </location>
</feature>
<feature type="compositionally biased region" description="Pro residues" evidence="1">
    <location>
        <begin position="85"/>
        <end position="100"/>
    </location>
</feature>
<keyword evidence="2" id="KW-0812">Transmembrane</keyword>
<evidence type="ECO:0000256" key="1">
    <source>
        <dbReference type="SAM" id="MobiDB-lite"/>
    </source>
</evidence>
<evidence type="ECO:0000256" key="2">
    <source>
        <dbReference type="SAM" id="Phobius"/>
    </source>
</evidence>
<feature type="compositionally biased region" description="Low complexity" evidence="1">
    <location>
        <begin position="101"/>
        <end position="112"/>
    </location>
</feature>